<dbReference type="EMBL" id="JADCUA010000001">
    <property type="protein sequence ID" value="KAH9844289.1"/>
    <property type="molecule type" value="Genomic_DNA"/>
</dbReference>
<gene>
    <name evidence="2" type="ORF">C8Q71DRAFT_852787</name>
</gene>
<dbReference type="GeneID" id="72007587"/>
<evidence type="ECO:0000313" key="2">
    <source>
        <dbReference type="EMBL" id="KAH9844289.1"/>
    </source>
</evidence>
<feature type="compositionally biased region" description="Low complexity" evidence="1">
    <location>
        <begin position="1"/>
        <end position="17"/>
    </location>
</feature>
<proteinExistence type="predicted"/>
<reference evidence="2 3" key="1">
    <citation type="journal article" date="2021" name="Environ. Microbiol.">
        <title>Gene family expansions and transcriptome signatures uncover fungal adaptations to wood decay.</title>
        <authorList>
            <person name="Hage H."/>
            <person name="Miyauchi S."/>
            <person name="Viragh M."/>
            <person name="Drula E."/>
            <person name="Min B."/>
            <person name="Chaduli D."/>
            <person name="Navarro D."/>
            <person name="Favel A."/>
            <person name="Norest M."/>
            <person name="Lesage-Meessen L."/>
            <person name="Balint B."/>
            <person name="Merenyi Z."/>
            <person name="de Eugenio L."/>
            <person name="Morin E."/>
            <person name="Martinez A.T."/>
            <person name="Baldrian P."/>
            <person name="Stursova M."/>
            <person name="Martinez M.J."/>
            <person name="Novotny C."/>
            <person name="Magnuson J.K."/>
            <person name="Spatafora J.W."/>
            <person name="Maurice S."/>
            <person name="Pangilinan J."/>
            <person name="Andreopoulos W."/>
            <person name="LaButti K."/>
            <person name="Hundley H."/>
            <person name="Na H."/>
            <person name="Kuo A."/>
            <person name="Barry K."/>
            <person name="Lipzen A."/>
            <person name="Henrissat B."/>
            <person name="Riley R."/>
            <person name="Ahrendt S."/>
            <person name="Nagy L.G."/>
            <person name="Grigoriev I.V."/>
            <person name="Martin F."/>
            <person name="Rosso M.N."/>
        </authorList>
    </citation>
    <scope>NUCLEOTIDE SEQUENCE [LARGE SCALE GENOMIC DNA]</scope>
    <source>
        <strain evidence="2 3">CIRM-BRFM 1785</strain>
    </source>
</reference>
<comment type="caution">
    <text evidence="2">The sequence shown here is derived from an EMBL/GenBank/DDBJ whole genome shotgun (WGS) entry which is preliminary data.</text>
</comment>
<accession>A0ABQ8KY95</accession>
<name>A0ABQ8KY95_9APHY</name>
<evidence type="ECO:0000313" key="3">
    <source>
        <dbReference type="Proteomes" id="UP000814176"/>
    </source>
</evidence>
<organism evidence="2 3">
    <name type="scientific">Rhodofomes roseus</name>
    <dbReference type="NCBI Taxonomy" id="34475"/>
    <lineage>
        <taxon>Eukaryota</taxon>
        <taxon>Fungi</taxon>
        <taxon>Dikarya</taxon>
        <taxon>Basidiomycota</taxon>
        <taxon>Agaricomycotina</taxon>
        <taxon>Agaricomycetes</taxon>
        <taxon>Polyporales</taxon>
        <taxon>Rhodofomes</taxon>
    </lineage>
</organism>
<feature type="region of interest" description="Disordered" evidence="1">
    <location>
        <begin position="1"/>
        <end position="64"/>
    </location>
</feature>
<evidence type="ECO:0000256" key="1">
    <source>
        <dbReference type="SAM" id="MobiDB-lite"/>
    </source>
</evidence>
<feature type="compositionally biased region" description="Polar residues" evidence="1">
    <location>
        <begin position="29"/>
        <end position="38"/>
    </location>
</feature>
<protein>
    <submittedName>
        <fullName evidence="2">Uncharacterized protein</fullName>
    </submittedName>
</protein>
<dbReference type="RefSeq" id="XP_047785099.1">
    <property type="nucleotide sequence ID" value="XM_047926855.1"/>
</dbReference>
<sequence>MSSSPSPRLSSPLPSTPGRYGGVPLRESTPGTTDSNLRSRFFGSRFGDAEPTPGDASPTSTTLSSVFNRSSIPLSASSALSSNFDNPKRKITIRADPTLVTCFDTADKELYDLWAPKR</sequence>
<keyword evidence="3" id="KW-1185">Reference proteome</keyword>
<dbReference type="Proteomes" id="UP000814176">
    <property type="component" value="Unassembled WGS sequence"/>
</dbReference>